<comment type="caution">
    <text evidence="4">The sequence shown here is derived from an EMBL/GenBank/DDBJ whole genome shotgun (WGS) entry which is preliminary data.</text>
</comment>
<dbReference type="OrthoDB" id="191139at2759"/>
<dbReference type="PANTHER" id="PTHR24320">
    <property type="entry name" value="RETINOL DEHYDROGENASE"/>
    <property type="match status" value="1"/>
</dbReference>
<evidence type="ECO:0000313" key="5">
    <source>
        <dbReference type="Proteomes" id="UP001152646"/>
    </source>
</evidence>
<evidence type="ECO:0000256" key="1">
    <source>
        <dbReference type="ARBA" id="ARBA00006484"/>
    </source>
</evidence>
<dbReference type="Pfam" id="PF00106">
    <property type="entry name" value="adh_short"/>
    <property type="match status" value="1"/>
</dbReference>
<dbReference type="Proteomes" id="UP001152646">
    <property type="component" value="Unassembled WGS sequence"/>
</dbReference>
<dbReference type="EMBL" id="CAJVPA010000184">
    <property type="protein sequence ID" value="CAG8377277.1"/>
    <property type="molecule type" value="Genomic_DNA"/>
</dbReference>
<evidence type="ECO:0000256" key="2">
    <source>
        <dbReference type="ARBA" id="ARBA00022857"/>
    </source>
</evidence>
<gene>
    <name evidence="4" type="ORF">PSALAMII_LOCUS5626</name>
</gene>
<protein>
    <submittedName>
        <fullName evidence="4">Uncharacterized protein</fullName>
    </submittedName>
</protein>
<organism evidence="4 5">
    <name type="scientific">Penicillium salamii</name>
    <dbReference type="NCBI Taxonomy" id="1612424"/>
    <lineage>
        <taxon>Eukaryota</taxon>
        <taxon>Fungi</taxon>
        <taxon>Dikarya</taxon>
        <taxon>Ascomycota</taxon>
        <taxon>Pezizomycotina</taxon>
        <taxon>Eurotiomycetes</taxon>
        <taxon>Eurotiomycetidae</taxon>
        <taxon>Eurotiales</taxon>
        <taxon>Aspergillaceae</taxon>
        <taxon>Penicillium</taxon>
    </lineage>
</organism>
<comment type="similarity">
    <text evidence="1">Belongs to the short-chain dehydrogenases/reductases (SDR) family.</text>
</comment>
<dbReference type="InterPro" id="IPR036291">
    <property type="entry name" value="NAD(P)-bd_dom_sf"/>
</dbReference>
<sequence>MPPLYNANTTMTELVAEYTNLIQGKVVLTTGVTLGSLGGSFVEAISKAHPSCLILAGRSAAKLDQYGKQLETVNPGLKIITVQIDLGSLASVRKAADYINTHESVPVIDVLVNNAGIMAVEYSVSEDGIESQLATNHIGPFLFTNLIMEKIMLSKSPRIVMVSSDGHRLSPVRFDDYNFDVSLLGASVLLQAGGKTYNKWVAYGQAKTANMLMALSLSLKLANRGLQAFSLHPGVIFTNLGGHLDWNTDVGLQSLDRQLGNREGWQDFKLKTLDSGAATHVYAAFDPALKGTAISVHGVDTSPTVALANTNLHHFQVDNGAYLIDSHVADPLVDTVKPWATSSFEAERLWKLSETLVGQQFAY</sequence>
<keyword evidence="3" id="KW-0560">Oxidoreductase</keyword>
<dbReference type="AlphaFoldDB" id="A0A9W4J7T5"/>
<dbReference type="PANTHER" id="PTHR24320:SF283">
    <property type="entry name" value="RETINOL DEHYDROGENASE 11"/>
    <property type="match status" value="1"/>
</dbReference>
<dbReference type="PRINTS" id="PR00081">
    <property type="entry name" value="GDHRDH"/>
</dbReference>
<dbReference type="InterPro" id="IPR002347">
    <property type="entry name" value="SDR_fam"/>
</dbReference>
<evidence type="ECO:0000256" key="3">
    <source>
        <dbReference type="ARBA" id="ARBA00023002"/>
    </source>
</evidence>
<dbReference type="SUPFAM" id="SSF51735">
    <property type="entry name" value="NAD(P)-binding Rossmann-fold domains"/>
    <property type="match status" value="1"/>
</dbReference>
<accession>A0A9W4J7T5</accession>
<name>A0A9W4J7T5_9EURO</name>
<dbReference type="Gene3D" id="3.40.50.720">
    <property type="entry name" value="NAD(P)-binding Rossmann-like Domain"/>
    <property type="match status" value="1"/>
</dbReference>
<reference evidence="4" key="1">
    <citation type="submission" date="2021-07" db="EMBL/GenBank/DDBJ databases">
        <authorList>
            <person name="Branca A.L. A."/>
        </authorList>
    </citation>
    <scope>NUCLEOTIDE SEQUENCE</scope>
</reference>
<keyword evidence="2" id="KW-0521">NADP</keyword>
<proteinExistence type="inferred from homology"/>
<evidence type="ECO:0000313" key="4">
    <source>
        <dbReference type="EMBL" id="CAG8377277.1"/>
    </source>
</evidence>
<dbReference type="GO" id="GO:0016491">
    <property type="term" value="F:oxidoreductase activity"/>
    <property type="evidence" value="ECO:0007669"/>
    <property type="project" value="UniProtKB-KW"/>
</dbReference>